<dbReference type="PANTHER" id="PTHR45642:SF139">
    <property type="entry name" value="SGNH HYDROLASE-TYPE ESTERASE DOMAIN-CONTAINING PROTEIN"/>
    <property type="match status" value="1"/>
</dbReference>
<proteinExistence type="predicted"/>
<accession>A0A9P4MVX5</accession>
<evidence type="ECO:0008006" key="5">
    <source>
        <dbReference type="Google" id="ProtNLM"/>
    </source>
</evidence>
<sequence>TGFDVTSTKPSVSNPLGNPTYPGWTTSGGANWIGYLIKSYNATPTYSYNFAYGGATTNASLVQPYTSTVKSFIDQVGQFKSSIASKPSYAPWTAENSLFAVWMGVNDVGNTYYLSGVNELLGRIMASYFSQVDIMYQAGARNFVFLGVPPINRSPLMLGQSASAQQTEATVISQYNNLLASHAASYFSGKSGATYVVVDTLAPFNTAIDNPTKYGAKDAKCYNSDGKTCLWFNDYHPGMAIQELVAKNVVASWKGAAFFHS</sequence>
<evidence type="ECO:0000256" key="2">
    <source>
        <dbReference type="SAM" id="MobiDB-lite"/>
    </source>
</evidence>
<keyword evidence="4" id="KW-1185">Reference proteome</keyword>
<dbReference type="InterPro" id="IPR001087">
    <property type="entry name" value="GDSL"/>
</dbReference>
<comment type="caution">
    <text evidence="3">The sequence shown here is derived from an EMBL/GenBank/DDBJ whole genome shotgun (WGS) entry which is preliminary data.</text>
</comment>
<feature type="region of interest" description="Disordered" evidence="2">
    <location>
        <begin position="1"/>
        <end position="20"/>
    </location>
</feature>
<dbReference type="Pfam" id="PF00657">
    <property type="entry name" value="Lipase_GDSL"/>
    <property type="match status" value="1"/>
</dbReference>
<evidence type="ECO:0000313" key="4">
    <source>
        <dbReference type="Proteomes" id="UP000799536"/>
    </source>
</evidence>
<gene>
    <name evidence="3" type="ORF">GQ43DRAFT_362971</name>
</gene>
<feature type="non-terminal residue" evidence="3">
    <location>
        <position position="1"/>
    </location>
</feature>
<dbReference type="Proteomes" id="UP000799536">
    <property type="component" value="Unassembled WGS sequence"/>
</dbReference>
<dbReference type="InterPro" id="IPR050592">
    <property type="entry name" value="GDSL_lipolytic_enzyme"/>
</dbReference>
<dbReference type="Gene3D" id="3.40.50.1110">
    <property type="entry name" value="SGNH hydrolase"/>
    <property type="match status" value="1"/>
</dbReference>
<reference evidence="3" key="1">
    <citation type="journal article" date="2020" name="Stud. Mycol.">
        <title>101 Dothideomycetes genomes: a test case for predicting lifestyles and emergence of pathogens.</title>
        <authorList>
            <person name="Haridas S."/>
            <person name="Albert R."/>
            <person name="Binder M."/>
            <person name="Bloem J."/>
            <person name="Labutti K."/>
            <person name="Salamov A."/>
            <person name="Andreopoulos B."/>
            <person name="Baker S."/>
            <person name="Barry K."/>
            <person name="Bills G."/>
            <person name="Bluhm B."/>
            <person name="Cannon C."/>
            <person name="Castanera R."/>
            <person name="Culley D."/>
            <person name="Daum C."/>
            <person name="Ezra D."/>
            <person name="Gonzalez J."/>
            <person name="Henrissat B."/>
            <person name="Kuo A."/>
            <person name="Liang C."/>
            <person name="Lipzen A."/>
            <person name="Lutzoni F."/>
            <person name="Magnuson J."/>
            <person name="Mondo S."/>
            <person name="Nolan M."/>
            <person name="Ohm R."/>
            <person name="Pangilinan J."/>
            <person name="Park H.-J."/>
            <person name="Ramirez L."/>
            <person name="Alfaro M."/>
            <person name="Sun H."/>
            <person name="Tritt A."/>
            <person name="Yoshinaga Y."/>
            <person name="Zwiers L.-H."/>
            <person name="Turgeon B."/>
            <person name="Goodwin S."/>
            <person name="Spatafora J."/>
            <person name="Crous P."/>
            <person name="Grigoriev I."/>
        </authorList>
    </citation>
    <scope>NUCLEOTIDE SEQUENCE</scope>
    <source>
        <strain evidence="3">ATCC 74209</strain>
    </source>
</reference>
<dbReference type="EMBL" id="ML993861">
    <property type="protein sequence ID" value="KAF2205161.1"/>
    <property type="molecule type" value="Genomic_DNA"/>
</dbReference>
<dbReference type="CDD" id="cd01846">
    <property type="entry name" value="fatty_acyltransferase_like"/>
    <property type="match status" value="1"/>
</dbReference>
<dbReference type="AlphaFoldDB" id="A0A9P4MVX5"/>
<organism evidence="3 4">
    <name type="scientific">Delitschia confertaspora ATCC 74209</name>
    <dbReference type="NCBI Taxonomy" id="1513339"/>
    <lineage>
        <taxon>Eukaryota</taxon>
        <taxon>Fungi</taxon>
        <taxon>Dikarya</taxon>
        <taxon>Ascomycota</taxon>
        <taxon>Pezizomycotina</taxon>
        <taxon>Dothideomycetes</taxon>
        <taxon>Pleosporomycetidae</taxon>
        <taxon>Pleosporales</taxon>
        <taxon>Delitschiaceae</taxon>
        <taxon>Delitschia</taxon>
    </lineage>
</organism>
<evidence type="ECO:0000256" key="1">
    <source>
        <dbReference type="ARBA" id="ARBA00022729"/>
    </source>
</evidence>
<dbReference type="SUPFAM" id="SSF52266">
    <property type="entry name" value="SGNH hydrolase"/>
    <property type="match status" value="1"/>
</dbReference>
<dbReference type="GO" id="GO:0016788">
    <property type="term" value="F:hydrolase activity, acting on ester bonds"/>
    <property type="evidence" value="ECO:0007669"/>
    <property type="project" value="InterPro"/>
</dbReference>
<dbReference type="PANTHER" id="PTHR45642">
    <property type="entry name" value="GDSL ESTERASE/LIPASE EXL3"/>
    <property type="match status" value="1"/>
</dbReference>
<protein>
    <recommendedName>
        <fullName evidence="5">Carbohydrate esterase family 16 protein</fullName>
    </recommendedName>
</protein>
<dbReference type="OrthoDB" id="1600564at2759"/>
<dbReference type="InterPro" id="IPR036514">
    <property type="entry name" value="SGNH_hydro_sf"/>
</dbReference>
<keyword evidence="1" id="KW-0732">Signal</keyword>
<evidence type="ECO:0000313" key="3">
    <source>
        <dbReference type="EMBL" id="KAF2205161.1"/>
    </source>
</evidence>
<name>A0A9P4MVX5_9PLEO</name>